<dbReference type="Gene3D" id="3.10.105.10">
    <property type="entry name" value="Dipeptide-binding Protein, Domain 3"/>
    <property type="match status" value="2"/>
</dbReference>
<reference evidence="8" key="1">
    <citation type="journal article" date="2019" name="Int. J. Syst. Evol. Microbiol.">
        <title>The Global Catalogue of Microorganisms (GCM) 10K type strain sequencing project: providing services to taxonomists for standard genome sequencing and annotation.</title>
        <authorList>
            <consortium name="The Broad Institute Genomics Platform"/>
            <consortium name="The Broad Institute Genome Sequencing Center for Infectious Disease"/>
            <person name="Wu L."/>
            <person name="Ma J."/>
        </authorList>
    </citation>
    <scope>NUCLEOTIDE SEQUENCE [LARGE SCALE GENOMIC DNA]</scope>
    <source>
        <strain evidence="8">CGMCC 1.16455</strain>
    </source>
</reference>
<evidence type="ECO:0000313" key="7">
    <source>
        <dbReference type="EMBL" id="MFC5297576.1"/>
    </source>
</evidence>
<evidence type="ECO:0000256" key="2">
    <source>
        <dbReference type="ARBA" id="ARBA00022448"/>
    </source>
</evidence>
<dbReference type="CDD" id="cd13639">
    <property type="entry name" value="PBP2_OpuAC_like"/>
    <property type="match status" value="1"/>
</dbReference>
<evidence type="ECO:0000256" key="4">
    <source>
        <dbReference type="ARBA" id="ARBA00023136"/>
    </source>
</evidence>
<evidence type="ECO:0000256" key="3">
    <source>
        <dbReference type="ARBA" id="ARBA00022475"/>
    </source>
</evidence>
<proteinExistence type="predicted"/>
<accession>A0ABW0FG83</accession>
<keyword evidence="5" id="KW-0732">Signal</keyword>
<keyword evidence="3" id="KW-1003">Cell membrane</keyword>
<evidence type="ECO:0000256" key="1">
    <source>
        <dbReference type="ARBA" id="ARBA00004236"/>
    </source>
</evidence>
<organism evidence="7 8">
    <name type="scientific">Brachybacterium tyrofermentans</name>
    <dbReference type="NCBI Taxonomy" id="47848"/>
    <lineage>
        <taxon>Bacteria</taxon>
        <taxon>Bacillati</taxon>
        <taxon>Actinomycetota</taxon>
        <taxon>Actinomycetes</taxon>
        <taxon>Micrococcales</taxon>
        <taxon>Dermabacteraceae</taxon>
        <taxon>Brachybacterium</taxon>
    </lineage>
</organism>
<dbReference type="PROSITE" id="PS51257">
    <property type="entry name" value="PROKAR_LIPOPROTEIN"/>
    <property type="match status" value="1"/>
</dbReference>
<gene>
    <name evidence="7" type="ORF">ACFPK8_08635</name>
</gene>
<dbReference type="EMBL" id="JBHSLN010000022">
    <property type="protein sequence ID" value="MFC5297576.1"/>
    <property type="molecule type" value="Genomic_DNA"/>
</dbReference>
<keyword evidence="2" id="KW-0813">Transport</keyword>
<feature type="domain" description="ABC-type glycine betaine transport system substrate-binding" evidence="6">
    <location>
        <begin position="46"/>
        <end position="296"/>
    </location>
</feature>
<dbReference type="PANTHER" id="PTHR47737">
    <property type="entry name" value="GLYCINE BETAINE/PROLINE BETAINE TRANSPORT SYSTEM PERMEASE PROTEIN PROW"/>
    <property type="match status" value="1"/>
</dbReference>
<feature type="chain" id="PRO_5045731667" evidence="5">
    <location>
        <begin position="31"/>
        <end position="307"/>
    </location>
</feature>
<evidence type="ECO:0000313" key="8">
    <source>
        <dbReference type="Proteomes" id="UP001595937"/>
    </source>
</evidence>
<name>A0ABW0FG83_9MICO</name>
<dbReference type="Pfam" id="PF04069">
    <property type="entry name" value="OpuAC"/>
    <property type="match status" value="1"/>
</dbReference>
<dbReference type="RefSeq" id="WP_193116724.1">
    <property type="nucleotide sequence ID" value="NZ_BAAAIR010000006.1"/>
</dbReference>
<keyword evidence="8" id="KW-1185">Reference proteome</keyword>
<evidence type="ECO:0000256" key="5">
    <source>
        <dbReference type="SAM" id="SignalP"/>
    </source>
</evidence>
<sequence>MHTARTPISRPLTRRSALVGSAGLMGLGLAACSDNASTGGADTGETITLGYVPSWTDGLSTAYLLDNRLQAMGYNVEHQEISEPAALYAALAKGDIDVYPSAWPEVTHKEYMEKYGEDIDDLATYYGSAVLTIAVPDYTDITSIADLKGNADMFGGKIIGIEPGAGLTGVTQDSMMPTYELEGEYELVTSSTTAMLSELKKATEAETDIVVTLWRPFWANSAFPVRDLEDPEGAMGDKEGLHFLARTGFGDDFADAAEFIGGIKLDDKQYNSLEDLVVNEFGDGKEAEAIDKWLEENPDVLPEVEEG</sequence>
<keyword evidence="4" id="KW-0472">Membrane</keyword>
<dbReference type="InterPro" id="IPR007210">
    <property type="entry name" value="ABC_Gly_betaine_transp_sub-bd"/>
</dbReference>
<comment type="caution">
    <text evidence="7">The sequence shown here is derived from an EMBL/GenBank/DDBJ whole genome shotgun (WGS) entry which is preliminary data.</text>
</comment>
<feature type="signal peptide" evidence="5">
    <location>
        <begin position="1"/>
        <end position="30"/>
    </location>
</feature>
<dbReference type="GeneID" id="303295899"/>
<dbReference type="PANTHER" id="PTHR47737:SF1">
    <property type="entry name" value="GLYCINE BETAINE_PROLINE BETAINE TRANSPORT SYSTEM PERMEASE PROTEIN PROW"/>
    <property type="match status" value="1"/>
</dbReference>
<protein>
    <submittedName>
        <fullName evidence="7">Glycine betaine ABC transporter substrate-binding protein</fullName>
    </submittedName>
</protein>
<evidence type="ECO:0000259" key="6">
    <source>
        <dbReference type="Pfam" id="PF04069"/>
    </source>
</evidence>
<comment type="subcellular location">
    <subcellularLocation>
        <location evidence="1">Cell membrane</location>
    </subcellularLocation>
</comment>
<dbReference type="Gene3D" id="3.40.190.100">
    <property type="entry name" value="Glycine betaine-binding periplasmic protein, domain 2"/>
    <property type="match status" value="1"/>
</dbReference>
<dbReference type="SUPFAM" id="SSF53850">
    <property type="entry name" value="Periplasmic binding protein-like II"/>
    <property type="match status" value="1"/>
</dbReference>
<dbReference type="Proteomes" id="UP001595937">
    <property type="component" value="Unassembled WGS sequence"/>
</dbReference>